<dbReference type="PhylomeDB" id="A0A0G4HL45"/>
<dbReference type="AlphaFoldDB" id="A0A0G4HL45"/>
<feature type="domain" description="Protein kinase" evidence="1">
    <location>
        <begin position="88"/>
        <end position="138"/>
    </location>
</feature>
<dbReference type="VEuPathDB" id="CryptoDB:Cvel_7381"/>
<name>A0A0G4HL45_9ALVE</name>
<proteinExistence type="predicted"/>
<dbReference type="EMBL" id="CDMZ01003085">
    <property type="protein sequence ID" value="CEM45045.1"/>
    <property type="molecule type" value="Genomic_DNA"/>
</dbReference>
<evidence type="ECO:0000259" key="1">
    <source>
        <dbReference type="Pfam" id="PF00069"/>
    </source>
</evidence>
<dbReference type="InterPro" id="IPR000719">
    <property type="entry name" value="Prot_kinase_dom"/>
</dbReference>
<reference evidence="2" key="1">
    <citation type="submission" date="2014-11" db="EMBL/GenBank/DDBJ databases">
        <authorList>
            <person name="Otto D Thomas"/>
            <person name="Naeem Raeece"/>
        </authorList>
    </citation>
    <scope>NUCLEOTIDE SEQUENCE</scope>
</reference>
<dbReference type="Pfam" id="PF00069">
    <property type="entry name" value="Pkinase"/>
    <property type="match status" value="1"/>
</dbReference>
<evidence type="ECO:0000313" key="2">
    <source>
        <dbReference type="EMBL" id="CEM45045.1"/>
    </source>
</evidence>
<dbReference type="InterPro" id="IPR011009">
    <property type="entry name" value="Kinase-like_dom_sf"/>
</dbReference>
<dbReference type="SUPFAM" id="SSF56112">
    <property type="entry name" value="Protein kinase-like (PK-like)"/>
    <property type="match status" value="1"/>
</dbReference>
<sequence>MFYESLVPDWYGTKDEEPTRTEPCLQQYVFEQSGVAPQVFASWKCGDRGFMLMERLARSLSDFNSDILFRTLRQVFVDSDSFEKVSFKDVEKELMEAVFGAIEALLDIGCRHYDLHKENIMFDRTGRLRFLDFGLAECGDPASFAKLSNEEKKEAVQKTLEGMAVADDGWTEAQKRLKYGVFKAKGTWKRPLSVFRASTPTGTVFDWLQQGLEKGY</sequence>
<protein>
    <recommendedName>
        <fullName evidence="1">Protein kinase domain-containing protein</fullName>
    </recommendedName>
</protein>
<accession>A0A0G4HL45</accession>
<organism evidence="2">
    <name type="scientific">Chromera velia CCMP2878</name>
    <dbReference type="NCBI Taxonomy" id="1169474"/>
    <lineage>
        <taxon>Eukaryota</taxon>
        <taxon>Sar</taxon>
        <taxon>Alveolata</taxon>
        <taxon>Colpodellida</taxon>
        <taxon>Chromeraceae</taxon>
        <taxon>Chromera</taxon>
    </lineage>
</organism>
<gene>
    <name evidence="2" type="ORF">Cvel_7381</name>
</gene>
<dbReference type="Gene3D" id="1.10.510.10">
    <property type="entry name" value="Transferase(Phosphotransferase) domain 1"/>
    <property type="match status" value="1"/>
</dbReference>